<accession>A0A543AN39</accession>
<feature type="transmembrane region" description="Helical" evidence="7">
    <location>
        <begin position="303"/>
        <end position="322"/>
    </location>
</feature>
<dbReference type="GO" id="GO:0005886">
    <property type="term" value="C:plasma membrane"/>
    <property type="evidence" value="ECO:0007669"/>
    <property type="project" value="UniProtKB-SubCell"/>
</dbReference>
<keyword evidence="2 7" id="KW-0813">Transport</keyword>
<evidence type="ECO:0000256" key="2">
    <source>
        <dbReference type="ARBA" id="ARBA00022448"/>
    </source>
</evidence>
<keyword evidence="5 7" id="KW-1133">Transmembrane helix</keyword>
<dbReference type="Gene3D" id="1.10.3720.10">
    <property type="entry name" value="MetI-like"/>
    <property type="match status" value="1"/>
</dbReference>
<organism evidence="10 11">
    <name type="scientific">Enteractinococcus coprophilus</name>
    <dbReference type="NCBI Taxonomy" id="1027633"/>
    <lineage>
        <taxon>Bacteria</taxon>
        <taxon>Bacillati</taxon>
        <taxon>Actinomycetota</taxon>
        <taxon>Actinomycetes</taxon>
        <taxon>Micrococcales</taxon>
        <taxon>Micrococcaceae</taxon>
    </lineage>
</organism>
<comment type="caution">
    <text evidence="10">The sequence shown here is derived from an EMBL/GenBank/DDBJ whole genome shotgun (WGS) entry which is preliminary data.</text>
</comment>
<keyword evidence="11" id="KW-1185">Reference proteome</keyword>
<comment type="similarity">
    <text evidence="7">Belongs to the binding-protein-dependent transport system permease family.</text>
</comment>
<evidence type="ECO:0000259" key="9">
    <source>
        <dbReference type="PROSITE" id="PS50928"/>
    </source>
</evidence>
<dbReference type="AlphaFoldDB" id="A0A543AN39"/>
<keyword evidence="3" id="KW-1003">Cell membrane</keyword>
<dbReference type="Pfam" id="PF00528">
    <property type="entry name" value="BPD_transp_1"/>
    <property type="match status" value="1"/>
</dbReference>
<evidence type="ECO:0000256" key="8">
    <source>
        <dbReference type="SAM" id="MobiDB-lite"/>
    </source>
</evidence>
<dbReference type="PANTHER" id="PTHR30151">
    <property type="entry name" value="ALKANE SULFONATE ABC TRANSPORTER-RELATED, MEMBRANE SUBUNIT"/>
    <property type="match status" value="1"/>
</dbReference>
<dbReference type="InterPro" id="IPR035906">
    <property type="entry name" value="MetI-like_sf"/>
</dbReference>
<evidence type="ECO:0000256" key="1">
    <source>
        <dbReference type="ARBA" id="ARBA00004651"/>
    </source>
</evidence>
<evidence type="ECO:0000256" key="3">
    <source>
        <dbReference type="ARBA" id="ARBA00022475"/>
    </source>
</evidence>
<dbReference type="PANTHER" id="PTHR30151:SF16">
    <property type="entry name" value="ABC TRANSPORTER PERMEASE PROTEIN"/>
    <property type="match status" value="1"/>
</dbReference>
<evidence type="ECO:0000256" key="4">
    <source>
        <dbReference type="ARBA" id="ARBA00022692"/>
    </source>
</evidence>
<feature type="region of interest" description="Disordered" evidence="8">
    <location>
        <begin position="1"/>
        <end position="79"/>
    </location>
</feature>
<keyword evidence="4 7" id="KW-0812">Transmembrane</keyword>
<feature type="domain" description="ABC transmembrane type-1" evidence="9">
    <location>
        <begin position="142"/>
        <end position="326"/>
    </location>
</feature>
<dbReference type="EMBL" id="VFOU01000001">
    <property type="protein sequence ID" value="TQL73997.1"/>
    <property type="molecule type" value="Genomic_DNA"/>
</dbReference>
<feature type="transmembrane region" description="Helical" evidence="7">
    <location>
        <begin position="92"/>
        <end position="114"/>
    </location>
</feature>
<feature type="transmembrane region" description="Helical" evidence="7">
    <location>
        <begin position="148"/>
        <end position="168"/>
    </location>
</feature>
<dbReference type="RefSeq" id="WP_141864327.1">
    <property type="nucleotide sequence ID" value="NZ_BAABAN010000017.1"/>
</dbReference>
<evidence type="ECO:0000256" key="5">
    <source>
        <dbReference type="ARBA" id="ARBA00022989"/>
    </source>
</evidence>
<evidence type="ECO:0000313" key="10">
    <source>
        <dbReference type="EMBL" id="TQL73997.1"/>
    </source>
</evidence>
<reference evidence="10 11" key="1">
    <citation type="submission" date="2019-06" db="EMBL/GenBank/DDBJ databases">
        <title>Sequencing the genomes of 1000 actinobacteria strains.</title>
        <authorList>
            <person name="Klenk H.-P."/>
        </authorList>
    </citation>
    <scope>NUCLEOTIDE SEQUENCE [LARGE SCALE GENOMIC DNA]</scope>
    <source>
        <strain evidence="10 11">DSM 24083</strain>
    </source>
</reference>
<dbReference type="Proteomes" id="UP000319746">
    <property type="component" value="Unassembled WGS sequence"/>
</dbReference>
<feature type="transmembrane region" description="Helical" evidence="7">
    <location>
        <begin position="258"/>
        <end position="283"/>
    </location>
</feature>
<evidence type="ECO:0000256" key="7">
    <source>
        <dbReference type="RuleBase" id="RU363032"/>
    </source>
</evidence>
<proteinExistence type="inferred from homology"/>
<dbReference type="PROSITE" id="PS50928">
    <property type="entry name" value="ABC_TM1"/>
    <property type="match status" value="1"/>
</dbReference>
<name>A0A543AN39_9MICC</name>
<gene>
    <name evidence="10" type="ORF">FB556_0446</name>
</gene>
<comment type="subcellular location">
    <subcellularLocation>
        <location evidence="1 7">Cell membrane</location>
        <topology evidence="1 7">Multi-pass membrane protein</topology>
    </subcellularLocation>
</comment>
<dbReference type="SUPFAM" id="SSF161098">
    <property type="entry name" value="MetI-like"/>
    <property type="match status" value="1"/>
</dbReference>
<evidence type="ECO:0000313" key="11">
    <source>
        <dbReference type="Proteomes" id="UP000319746"/>
    </source>
</evidence>
<protein>
    <submittedName>
        <fullName evidence="10">ABC-type nitrate/sulfonate/bicarbonate transport system permease component</fullName>
    </submittedName>
</protein>
<feature type="compositionally biased region" description="Low complexity" evidence="8">
    <location>
        <begin position="66"/>
        <end position="78"/>
    </location>
</feature>
<dbReference type="OrthoDB" id="5458199at2"/>
<feature type="compositionally biased region" description="Basic and acidic residues" evidence="8">
    <location>
        <begin position="1"/>
        <end position="31"/>
    </location>
</feature>
<evidence type="ECO:0000256" key="6">
    <source>
        <dbReference type="ARBA" id="ARBA00023136"/>
    </source>
</evidence>
<dbReference type="InterPro" id="IPR000515">
    <property type="entry name" value="MetI-like"/>
</dbReference>
<dbReference type="CDD" id="cd06261">
    <property type="entry name" value="TM_PBP2"/>
    <property type="match status" value="1"/>
</dbReference>
<keyword evidence="6 7" id="KW-0472">Membrane</keyword>
<dbReference type="GO" id="GO:0055085">
    <property type="term" value="P:transmembrane transport"/>
    <property type="evidence" value="ECO:0007669"/>
    <property type="project" value="InterPro"/>
</dbReference>
<sequence>MTERDPSKGPAPHDDEAVGRERQVRDLHRLETGGSDDNFPAGYRVASLDTSTRPDPGAPAVSVAQRGATGRRTSTGRARAVRQRRRTWANRLLGLAGIVLFLVAWELLPLLGIVDGRFMPPASAALTDLFAKFGDSVFWIAVWDTLRAWFLGMVIAVVSAAVLGFLIGSSPFLRKFTNSTIEFLRPVPSVALIPLAVLVFGVGIESALLLIVYACFWQVLIQVLYGVADVDVVAMDTAKSYGMGTFARIRYVVFPTALPYLMTGIRLAAAVALILAITAQLIIGTPGLGAEIARAQSGGAYVSMYSLVLATGLLGVIINIIFRAIERQILSWHTSIRSEVK</sequence>
<feature type="transmembrane region" description="Helical" evidence="7">
    <location>
        <begin position="189"/>
        <end position="213"/>
    </location>
</feature>